<sequence length="293" mass="33692">MLFTHIGATITVLASNNMPNLIPVYFCLESVLLELLFDSLLASSNAPFCFSSVPKVSEIASLLTFDDFVDAFFPCSEVGLIFWNNMNNCIKKDLFNRNKKHQSRYVIEITPPFLHPHLSCKYGYDLTIRRIIRAQQNRKIAQQNVCEQGKRAARSLGKPAMKRSVIPKALKKKLPLRIWISIAIRHITGPKDFSLFLPIRCRTYLDTRLGCVCWDRISSSEIQGCRIIHAPGTEHIKRPYLHDDHNFPRRVDHLLHRYLSNIDIPSFLFFQFLLNSATCSRTIHHAVSQHSCL</sequence>
<evidence type="ECO:0000313" key="1">
    <source>
        <dbReference type="EnsemblPlants" id="Solyc03g031655.1.1"/>
    </source>
</evidence>
<dbReference type="EnsemblPlants" id="Solyc03g031655.1.1">
    <property type="protein sequence ID" value="Solyc03g031655.1.1"/>
    <property type="gene ID" value="Solyc03g031655.1"/>
</dbReference>
<dbReference type="Proteomes" id="UP000004994">
    <property type="component" value="Chromosome 3"/>
</dbReference>
<protein>
    <submittedName>
        <fullName evidence="1">Uncharacterized protein</fullName>
    </submittedName>
</protein>
<evidence type="ECO:0000313" key="2">
    <source>
        <dbReference type="Proteomes" id="UP000004994"/>
    </source>
</evidence>
<reference evidence="1" key="2">
    <citation type="submission" date="2019-01" db="UniProtKB">
        <authorList>
            <consortium name="EnsemblPlants"/>
        </authorList>
    </citation>
    <scope>IDENTIFICATION</scope>
    <source>
        <strain evidence="1">cv. Heinz 1706</strain>
    </source>
</reference>
<proteinExistence type="predicted"/>
<keyword evidence="2" id="KW-1185">Reference proteome</keyword>
<reference evidence="1" key="1">
    <citation type="journal article" date="2012" name="Nature">
        <title>The tomato genome sequence provides insights into fleshy fruit evolution.</title>
        <authorList>
            <consortium name="Tomato Genome Consortium"/>
        </authorList>
    </citation>
    <scope>NUCLEOTIDE SEQUENCE [LARGE SCALE GENOMIC DNA]</scope>
    <source>
        <strain evidence="1">cv. Heinz 1706</strain>
    </source>
</reference>
<dbReference type="InParanoid" id="A0A3Q7FF95"/>
<dbReference type="AlphaFoldDB" id="A0A3Q7FF95"/>
<name>A0A3Q7FF95_SOLLC</name>
<dbReference type="Gramene" id="Solyc03g031655.1.1">
    <property type="protein sequence ID" value="Solyc03g031655.1.1"/>
    <property type="gene ID" value="Solyc03g031655.1"/>
</dbReference>
<organism evidence="1">
    <name type="scientific">Solanum lycopersicum</name>
    <name type="common">Tomato</name>
    <name type="synonym">Lycopersicon esculentum</name>
    <dbReference type="NCBI Taxonomy" id="4081"/>
    <lineage>
        <taxon>Eukaryota</taxon>
        <taxon>Viridiplantae</taxon>
        <taxon>Streptophyta</taxon>
        <taxon>Embryophyta</taxon>
        <taxon>Tracheophyta</taxon>
        <taxon>Spermatophyta</taxon>
        <taxon>Magnoliopsida</taxon>
        <taxon>eudicotyledons</taxon>
        <taxon>Gunneridae</taxon>
        <taxon>Pentapetalae</taxon>
        <taxon>asterids</taxon>
        <taxon>lamiids</taxon>
        <taxon>Solanales</taxon>
        <taxon>Solanaceae</taxon>
        <taxon>Solanoideae</taxon>
        <taxon>Solaneae</taxon>
        <taxon>Solanum</taxon>
        <taxon>Solanum subgen. Lycopersicon</taxon>
    </lineage>
</organism>
<accession>A0A3Q7FF95</accession>